<evidence type="ECO:0000259" key="1">
    <source>
        <dbReference type="Pfam" id="PF11706"/>
    </source>
</evidence>
<dbReference type="InterPro" id="IPR010852">
    <property type="entry name" value="ABATE"/>
</dbReference>
<dbReference type="SUPFAM" id="SSF160904">
    <property type="entry name" value="Jann2411-like"/>
    <property type="match status" value="1"/>
</dbReference>
<dbReference type="InterPro" id="IPR023286">
    <property type="entry name" value="ABATE_dom_sf"/>
</dbReference>
<protein>
    <submittedName>
        <fullName evidence="2">CGNR zinc finger domain-containing protein</fullName>
    </submittedName>
</protein>
<evidence type="ECO:0000313" key="2">
    <source>
        <dbReference type="EMBL" id="GAA3883384.1"/>
    </source>
</evidence>
<dbReference type="InterPro" id="IPR021005">
    <property type="entry name" value="Znf_CGNR"/>
</dbReference>
<sequence length="171" mass="19082">MVVDREQQDALLELLNTTPVVNGVVEDQLADPEAAKSWQMAHGGRGGAAERRRLLDARDVLQGVVRGSRPAESLAPFLEDVVSRPRLSPAGVSWELDVPREHRMAVEAVLAWSALQETMPGRLRPCDNPECRRFLLDRSKTNNARWCSMAVCGNRMKARRHYQRTRDGAAG</sequence>
<accession>A0ABP7KRB6</accession>
<dbReference type="Pfam" id="PF11706">
    <property type="entry name" value="zf-CGNR"/>
    <property type="match status" value="1"/>
</dbReference>
<dbReference type="Pfam" id="PF07336">
    <property type="entry name" value="ABATE"/>
    <property type="match status" value="1"/>
</dbReference>
<evidence type="ECO:0000313" key="3">
    <source>
        <dbReference type="Proteomes" id="UP001501563"/>
    </source>
</evidence>
<dbReference type="Gene3D" id="1.10.3300.10">
    <property type="entry name" value="Jann2411-like domain"/>
    <property type="match status" value="1"/>
</dbReference>
<dbReference type="EMBL" id="BAAAZA010000019">
    <property type="protein sequence ID" value="GAA3883384.1"/>
    <property type="molecule type" value="Genomic_DNA"/>
</dbReference>
<keyword evidence="3" id="KW-1185">Reference proteome</keyword>
<gene>
    <name evidence="2" type="ORF">GCM10022207_58030</name>
</gene>
<organism evidence="2 3">
    <name type="scientific">Streptomyces lannensis</name>
    <dbReference type="NCBI Taxonomy" id="766498"/>
    <lineage>
        <taxon>Bacteria</taxon>
        <taxon>Bacillati</taxon>
        <taxon>Actinomycetota</taxon>
        <taxon>Actinomycetes</taxon>
        <taxon>Kitasatosporales</taxon>
        <taxon>Streptomycetaceae</taxon>
        <taxon>Streptomyces</taxon>
    </lineage>
</organism>
<proteinExistence type="predicted"/>
<reference evidence="3" key="1">
    <citation type="journal article" date="2019" name="Int. J. Syst. Evol. Microbiol.">
        <title>The Global Catalogue of Microorganisms (GCM) 10K type strain sequencing project: providing services to taxonomists for standard genome sequencing and annotation.</title>
        <authorList>
            <consortium name="The Broad Institute Genomics Platform"/>
            <consortium name="The Broad Institute Genome Sequencing Center for Infectious Disease"/>
            <person name="Wu L."/>
            <person name="Ma J."/>
        </authorList>
    </citation>
    <scope>NUCLEOTIDE SEQUENCE [LARGE SCALE GENOMIC DNA]</scope>
    <source>
        <strain evidence="3">JCM 16578</strain>
    </source>
</reference>
<dbReference type="PANTHER" id="PTHR35525:SF3">
    <property type="entry name" value="BLL6575 PROTEIN"/>
    <property type="match status" value="1"/>
</dbReference>
<feature type="domain" description="Zinc finger CGNR" evidence="1">
    <location>
        <begin position="122"/>
        <end position="164"/>
    </location>
</feature>
<name>A0ABP7KRB6_9ACTN</name>
<comment type="caution">
    <text evidence="2">The sequence shown here is derived from an EMBL/GenBank/DDBJ whole genome shotgun (WGS) entry which is preliminary data.</text>
</comment>
<dbReference type="PANTHER" id="PTHR35525">
    <property type="entry name" value="BLL6575 PROTEIN"/>
    <property type="match status" value="1"/>
</dbReference>
<dbReference type="Proteomes" id="UP001501563">
    <property type="component" value="Unassembled WGS sequence"/>
</dbReference>